<name>A0ABQ5HGJ3_9ASTR</name>
<dbReference type="EMBL" id="BQNB010019600">
    <property type="protein sequence ID" value="GJT87017.1"/>
    <property type="molecule type" value="Genomic_DNA"/>
</dbReference>
<keyword evidence="2" id="KW-1185">Reference proteome</keyword>
<reference evidence="1" key="2">
    <citation type="submission" date="2022-01" db="EMBL/GenBank/DDBJ databases">
        <authorList>
            <person name="Yamashiro T."/>
            <person name="Shiraishi A."/>
            <person name="Satake H."/>
            <person name="Nakayama K."/>
        </authorList>
    </citation>
    <scope>NUCLEOTIDE SEQUENCE</scope>
</reference>
<dbReference type="Proteomes" id="UP001151760">
    <property type="component" value="Unassembled WGS sequence"/>
</dbReference>
<reference evidence="1" key="1">
    <citation type="journal article" date="2022" name="Int. J. Mol. Sci.">
        <title>Draft Genome of Tanacetum Coccineum: Genomic Comparison of Closely Related Tanacetum-Family Plants.</title>
        <authorList>
            <person name="Yamashiro T."/>
            <person name="Shiraishi A."/>
            <person name="Nakayama K."/>
            <person name="Satake H."/>
        </authorList>
    </citation>
    <scope>NUCLEOTIDE SEQUENCE</scope>
</reference>
<organism evidence="1 2">
    <name type="scientific">Tanacetum coccineum</name>
    <dbReference type="NCBI Taxonomy" id="301880"/>
    <lineage>
        <taxon>Eukaryota</taxon>
        <taxon>Viridiplantae</taxon>
        <taxon>Streptophyta</taxon>
        <taxon>Embryophyta</taxon>
        <taxon>Tracheophyta</taxon>
        <taxon>Spermatophyta</taxon>
        <taxon>Magnoliopsida</taxon>
        <taxon>eudicotyledons</taxon>
        <taxon>Gunneridae</taxon>
        <taxon>Pentapetalae</taxon>
        <taxon>asterids</taxon>
        <taxon>campanulids</taxon>
        <taxon>Asterales</taxon>
        <taxon>Asteraceae</taxon>
        <taxon>Asteroideae</taxon>
        <taxon>Anthemideae</taxon>
        <taxon>Anthemidinae</taxon>
        <taxon>Tanacetum</taxon>
    </lineage>
</organism>
<evidence type="ECO:0000313" key="1">
    <source>
        <dbReference type="EMBL" id="GJT87017.1"/>
    </source>
</evidence>
<comment type="caution">
    <text evidence="1">The sequence shown here is derived from an EMBL/GenBank/DDBJ whole genome shotgun (WGS) entry which is preliminary data.</text>
</comment>
<proteinExistence type="predicted"/>
<evidence type="ECO:0000313" key="2">
    <source>
        <dbReference type="Proteomes" id="UP001151760"/>
    </source>
</evidence>
<sequence length="86" mass="9980">MTKIVERFAFKKFSENVGDAILRRDLFNGDVSFLDIVLKEMVTNFDVFRLRVLHRVFAKVNRAFVVAHNQNVIKSNVIGDKSLFHP</sequence>
<protein>
    <submittedName>
        <fullName evidence="1">Uncharacterized protein</fullName>
    </submittedName>
</protein>
<gene>
    <name evidence="1" type="ORF">Tco_1068734</name>
</gene>
<accession>A0ABQ5HGJ3</accession>